<dbReference type="AlphaFoldDB" id="A0A8S2XPJ9"/>
<gene>
    <name evidence="1" type="ORF">OVA965_LOCUS45082</name>
    <name evidence="2" type="ORF">TMI583_LOCUS48270</name>
</gene>
<dbReference type="Proteomes" id="UP000682733">
    <property type="component" value="Unassembled WGS sequence"/>
</dbReference>
<accession>A0A8S2XPJ9</accession>
<evidence type="ECO:0000313" key="3">
    <source>
        <dbReference type="Proteomes" id="UP000682733"/>
    </source>
</evidence>
<sequence length="105" mass="11718">MQKDAQQLLETINQQSRSSNYGELARSLLRLKNSGWIGGVSPGARDAVMRRIIEGLVHYAHQLQDRLNKLDFSLKCSDNVPIAQEIVEKIESLSSLGRSDPELGK</sequence>
<reference evidence="2" key="1">
    <citation type="submission" date="2021-02" db="EMBL/GenBank/DDBJ databases">
        <authorList>
            <person name="Nowell W R."/>
        </authorList>
    </citation>
    <scope>NUCLEOTIDE SEQUENCE</scope>
</reference>
<proteinExistence type="predicted"/>
<evidence type="ECO:0000313" key="1">
    <source>
        <dbReference type="EMBL" id="CAF1656247.1"/>
    </source>
</evidence>
<dbReference type="Proteomes" id="UP000677228">
    <property type="component" value="Unassembled WGS sequence"/>
</dbReference>
<comment type="caution">
    <text evidence="2">The sequence shown here is derived from an EMBL/GenBank/DDBJ whole genome shotgun (WGS) entry which is preliminary data.</text>
</comment>
<evidence type="ECO:0000313" key="2">
    <source>
        <dbReference type="EMBL" id="CAF4508859.1"/>
    </source>
</evidence>
<protein>
    <submittedName>
        <fullName evidence="2">Uncharacterized protein</fullName>
    </submittedName>
</protein>
<dbReference type="EMBL" id="CAJNOK010068127">
    <property type="protein sequence ID" value="CAF1656247.1"/>
    <property type="molecule type" value="Genomic_DNA"/>
</dbReference>
<name>A0A8S2XPJ9_9BILA</name>
<dbReference type="EMBL" id="CAJOBA010097592">
    <property type="protein sequence ID" value="CAF4508859.1"/>
    <property type="molecule type" value="Genomic_DNA"/>
</dbReference>
<organism evidence="2 3">
    <name type="scientific">Didymodactylos carnosus</name>
    <dbReference type="NCBI Taxonomy" id="1234261"/>
    <lineage>
        <taxon>Eukaryota</taxon>
        <taxon>Metazoa</taxon>
        <taxon>Spiralia</taxon>
        <taxon>Gnathifera</taxon>
        <taxon>Rotifera</taxon>
        <taxon>Eurotatoria</taxon>
        <taxon>Bdelloidea</taxon>
        <taxon>Philodinida</taxon>
        <taxon>Philodinidae</taxon>
        <taxon>Didymodactylos</taxon>
    </lineage>
</organism>